<name>A0A0A0KXL8_CUCSA</name>
<keyword evidence="2" id="KW-1185">Reference proteome</keyword>
<dbReference type="Gramene" id="KGN53584">
    <property type="protein sequence ID" value="KGN53584"/>
    <property type="gene ID" value="Csa_4G083580"/>
</dbReference>
<evidence type="ECO:0000313" key="1">
    <source>
        <dbReference type="EMBL" id="KGN53584.1"/>
    </source>
</evidence>
<organism evidence="1 2">
    <name type="scientific">Cucumis sativus</name>
    <name type="common">Cucumber</name>
    <dbReference type="NCBI Taxonomy" id="3659"/>
    <lineage>
        <taxon>Eukaryota</taxon>
        <taxon>Viridiplantae</taxon>
        <taxon>Streptophyta</taxon>
        <taxon>Embryophyta</taxon>
        <taxon>Tracheophyta</taxon>
        <taxon>Spermatophyta</taxon>
        <taxon>Magnoliopsida</taxon>
        <taxon>eudicotyledons</taxon>
        <taxon>Gunneridae</taxon>
        <taxon>Pentapetalae</taxon>
        <taxon>rosids</taxon>
        <taxon>fabids</taxon>
        <taxon>Cucurbitales</taxon>
        <taxon>Cucurbitaceae</taxon>
        <taxon>Benincaseae</taxon>
        <taxon>Cucumis</taxon>
    </lineage>
</organism>
<reference evidence="1 2" key="3">
    <citation type="journal article" date="2010" name="BMC Genomics">
        <title>Transcriptome sequencing and comparative analysis of cucumber flowers with different sex types.</title>
        <authorList>
            <person name="Guo S."/>
            <person name="Zheng Y."/>
            <person name="Joung J.G."/>
            <person name="Liu S."/>
            <person name="Zhang Z."/>
            <person name="Crasta O.R."/>
            <person name="Sobral B.W."/>
            <person name="Xu Y."/>
            <person name="Huang S."/>
            <person name="Fei Z."/>
        </authorList>
    </citation>
    <scope>NUCLEOTIDE SEQUENCE [LARGE SCALE GENOMIC DNA]</scope>
    <source>
        <strain evidence="2">cv. 9930</strain>
    </source>
</reference>
<proteinExistence type="predicted"/>
<reference evidence="1 2" key="2">
    <citation type="journal article" date="2009" name="PLoS ONE">
        <title>An integrated genetic and cytogenetic map of the cucumber genome.</title>
        <authorList>
            <person name="Ren Y."/>
            <person name="Zhang Z."/>
            <person name="Liu J."/>
            <person name="Staub J.E."/>
            <person name="Han Y."/>
            <person name="Cheng Z."/>
            <person name="Li X."/>
            <person name="Lu J."/>
            <person name="Miao H."/>
            <person name="Kang H."/>
            <person name="Xie B."/>
            <person name="Gu X."/>
            <person name="Wang X."/>
            <person name="Du Y."/>
            <person name="Jin W."/>
            <person name="Huang S."/>
        </authorList>
    </citation>
    <scope>NUCLEOTIDE SEQUENCE [LARGE SCALE GENOMIC DNA]</scope>
    <source>
        <strain evidence="2">cv. 9930</strain>
    </source>
</reference>
<reference evidence="1 2" key="1">
    <citation type="journal article" date="2009" name="Nat. Genet.">
        <title>The genome of the cucumber, Cucumis sativus L.</title>
        <authorList>
            <person name="Huang S."/>
            <person name="Li R."/>
            <person name="Zhang Z."/>
            <person name="Li L."/>
            <person name="Gu X."/>
            <person name="Fan W."/>
            <person name="Lucas W.J."/>
            <person name="Wang X."/>
            <person name="Xie B."/>
            <person name="Ni P."/>
            <person name="Ren Y."/>
            <person name="Zhu H."/>
            <person name="Li J."/>
            <person name="Lin K."/>
            <person name="Jin W."/>
            <person name="Fei Z."/>
            <person name="Li G."/>
            <person name="Staub J."/>
            <person name="Kilian A."/>
            <person name="van der Vossen E.A."/>
            <person name="Wu Y."/>
            <person name="Guo J."/>
            <person name="He J."/>
            <person name="Jia Z."/>
            <person name="Ren Y."/>
            <person name="Tian G."/>
            <person name="Lu Y."/>
            <person name="Ruan J."/>
            <person name="Qian W."/>
            <person name="Wang M."/>
            <person name="Huang Q."/>
            <person name="Li B."/>
            <person name="Xuan Z."/>
            <person name="Cao J."/>
            <person name="Asan"/>
            <person name="Wu Z."/>
            <person name="Zhang J."/>
            <person name="Cai Q."/>
            <person name="Bai Y."/>
            <person name="Zhao B."/>
            <person name="Han Y."/>
            <person name="Li Y."/>
            <person name="Li X."/>
            <person name="Wang S."/>
            <person name="Shi Q."/>
            <person name="Liu S."/>
            <person name="Cho W.K."/>
            <person name="Kim J.Y."/>
            <person name="Xu Y."/>
            <person name="Heller-Uszynska K."/>
            <person name="Miao H."/>
            <person name="Cheng Z."/>
            <person name="Zhang S."/>
            <person name="Wu J."/>
            <person name="Yang Y."/>
            <person name="Kang H."/>
            <person name="Li M."/>
            <person name="Liang H."/>
            <person name="Ren X."/>
            <person name="Shi Z."/>
            <person name="Wen M."/>
            <person name="Jian M."/>
            <person name="Yang H."/>
            <person name="Zhang G."/>
            <person name="Yang Z."/>
            <person name="Chen R."/>
            <person name="Liu S."/>
            <person name="Li J."/>
            <person name="Ma L."/>
            <person name="Liu H."/>
            <person name="Zhou Y."/>
            <person name="Zhao J."/>
            <person name="Fang X."/>
            <person name="Li G."/>
            <person name="Fang L."/>
            <person name="Li Y."/>
            <person name="Liu D."/>
            <person name="Zheng H."/>
            <person name="Zhang Y."/>
            <person name="Qin N."/>
            <person name="Li Z."/>
            <person name="Yang G."/>
            <person name="Yang S."/>
            <person name="Bolund L."/>
            <person name="Kristiansen K."/>
            <person name="Zheng H."/>
            <person name="Li S."/>
            <person name="Zhang X."/>
            <person name="Yang H."/>
            <person name="Wang J."/>
            <person name="Sun R."/>
            <person name="Zhang B."/>
            <person name="Jiang S."/>
            <person name="Wang J."/>
            <person name="Du Y."/>
            <person name="Li S."/>
        </authorList>
    </citation>
    <scope>NUCLEOTIDE SEQUENCE [LARGE SCALE GENOMIC DNA]</scope>
    <source>
        <strain evidence="2">cv. 9930</strain>
    </source>
</reference>
<gene>
    <name evidence="1" type="ORF">Csa_4G083580</name>
</gene>
<protein>
    <submittedName>
        <fullName evidence="1">Uncharacterized protein</fullName>
    </submittedName>
</protein>
<dbReference type="AlphaFoldDB" id="A0A0A0KXL8"/>
<reference evidence="1 2" key="4">
    <citation type="journal article" date="2011" name="BMC Genomics">
        <title>RNA-Seq improves annotation of protein-coding genes in the cucumber genome.</title>
        <authorList>
            <person name="Li Z."/>
            <person name="Zhang Z."/>
            <person name="Yan P."/>
            <person name="Huang S."/>
            <person name="Fei Z."/>
            <person name="Lin K."/>
        </authorList>
    </citation>
    <scope>NUCLEOTIDE SEQUENCE [LARGE SCALE GENOMIC DNA]</scope>
    <source>
        <strain evidence="2">cv. 9930</strain>
    </source>
</reference>
<sequence length="83" mass="9081">MLPTSIALKTHDPSQISFLSTHFHVPPSLTRHPSNLRLTSLTFTSRLLLQPASSTVSTAFGSIGDGGRCWSNGFDYKVFVKMS</sequence>
<accession>A0A0A0KXL8</accession>
<dbReference type="EMBL" id="CM002925">
    <property type="protein sequence ID" value="KGN53584.1"/>
    <property type="molecule type" value="Genomic_DNA"/>
</dbReference>
<evidence type="ECO:0000313" key="2">
    <source>
        <dbReference type="Proteomes" id="UP000029981"/>
    </source>
</evidence>
<dbReference type="Proteomes" id="UP000029981">
    <property type="component" value="Chromosome 4"/>
</dbReference>